<evidence type="ECO:0000313" key="6">
    <source>
        <dbReference type="Proteomes" id="UP000053890"/>
    </source>
</evidence>
<dbReference type="PANTHER" id="PTHR28032:SF1">
    <property type="entry name" value="FI02826P"/>
    <property type="match status" value="1"/>
</dbReference>
<comment type="similarity">
    <text evidence="1 3">Belongs to the cut8/STS1 family.</text>
</comment>
<dbReference type="AlphaFoldDB" id="A0A194S895"/>
<dbReference type="InterPro" id="IPR038422">
    <property type="entry name" value="Cut8/Sts1_sf"/>
</dbReference>
<feature type="compositionally biased region" description="Low complexity" evidence="4">
    <location>
        <begin position="92"/>
        <end position="118"/>
    </location>
</feature>
<dbReference type="OMA" id="KDAYPYS"/>
<name>A0A194S895_RHOGW</name>
<dbReference type="GO" id="GO:0071630">
    <property type="term" value="P:nuclear protein quality control by the ubiquitin-proteasome system"/>
    <property type="evidence" value="ECO:0007669"/>
    <property type="project" value="UniProtKB-UniRule"/>
</dbReference>
<dbReference type="Proteomes" id="UP000053890">
    <property type="component" value="Unassembled WGS sequence"/>
</dbReference>
<protein>
    <recommendedName>
        <fullName evidence="3">Tethering factor for nuclear proteasome STS1</fullName>
    </recommendedName>
</protein>
<dbReference type="GO" id="GO:0015031">
    <property type="term" value="P:protein transport"/>
    <property type="evidence" value="ECO:0007669"/>
    <property type="project" value="UniProtKB-UniRule"/>
</dbReference>
<feature type="compositionally biased region" description="Polar residues" evidence="4">
    <location>
        <begin position="16"/>
        <end position="27"/>
    </location>
</feature>
<keyword evidence="3" id="KW-0653">Protein transport</keyword>
<comment type="function">
    <text evidence="3">Involved in ubiquitin-mediated protein degradation. Regulatory factor in the ubiquitin/proteasome pathway that controls the turnover of proteasome substrates. Targets proteasomes to the nucleus and facilitates the degradation of nuclear proteins.</text>
</comment>
<keyword evidence="2 3" id="KW-0539">Nucleus</keyword>
<dbReference type="GeneID" id="28976425"/>
<proteinExistence type="inferred from homology"/>
<sequence length="454" mass="46906">MQFPHGSYHHQPVQALPSSPFSQPHLLSTPSLAPSAVTPAAHHHAVPFGAIPGSQPGVLGWGVGMSAANGAGFGFSQGGLARQSAPAAHRPSSVGWGSAAAASGSAQQRPASPSPSAQNTPANPRRRRRSASPGMSSDGDDSSRAAPSLRAIRPMQSASAKRARKGPAQGEPAPSPASGAAVVGDLGKALASLDKPALLNVFSRLLSTNPQLASTISALLPTPSLSTILDSLASLERAVVVATPSGAFSRDEYIWSRVRVPLEEFVTESKRFLGLFVPAQAPTGPIAEEDLAHPSTAFQFLDTLTHTLLHLEATLPASPSSSSTPSTAAATTNPLASHLVPLTLNAWHQFLSRLSSAVNDQGKVLPTSTVRTWFDRLDDACGAGPVAATAAFPSLFGAPRAGALGAARGESQVRRAMEGVRERARREIGWLVGLRPEVAQGAGGMEGVEQEEEL</sequence>
<dbReference type="EMBL" id="KQ474075">
    <property type="protein sequence ID" value="KPV76705.1"/>
    <property type="molecule type" value="Genomic_DNA"/>
</dbReference>
<dbReference type="Gene3D" id="1.20.58.1590">
    <property type="entry name" value="Tethering factor for nuclear proteasome Cut8/Sts1"/>
    <property type="match status" value="1"/>
</dbReference>
<comment type="subunit">
    <text evidence="3">Binds the proteasome.</text>
</comment>
<evidence type="ECO:0000256" key="2">
    <source>
        <dbReference type="ARBA" id="ARBA00023242"/>
    </source>
</evidence>
<dbReference type="RefSeq" id="XP_018272754.1">
    <property type="nucleotide sequence ID" value="XM_018415977.1"/>
</dbReference>
<evidence type="ECO:0000256" key="1">
    <source>
        <dbReference type="ARBA" id="ARBA00006199"/>
    </source>
</evidence>
<feature type="compositionally biased region" description="Low complexity" evidence="4">
    <location>
        <begin position="166"/>
        <end position="180"/>
    </location>
</feature>
<keyword evidence="6" id="KW-1185">Reference proteome</keyword>
<feature type="region of interest" description="Disordered" evidence="4">
    <location>
        <begin position="1"/>
        <end position="27"/>
    </location>
</feature>
<evidence type="ECO:0000313" key="5">
    <source>
        <dbReference type="EMBL" id="KPV76705.1"/>
    </source>
</evidence>
<organism evidence="5 6">
    <name type="scientific">Rhodotorula graminis (strain WP1)</name>
    <dbReference type="NCBI Taxonomy" id="578459"/>
    <lineage>
        <taxon>Eukaryota</taxon>
        <taxon>Fungi</taxon>
        <taxon>Dikarya</taxon>
        <taxon>Basidiomycota</taxon>
        <taxon>Pucciniomycotina</taxon>
        <taxon>Microbotryomycetes</taxon>
        <taxon>Sporidiobolales</taxon>
        <taxon>Sporidiobolaceae</taxon>
        <taxon>Rhodotorula</taxon>
    </lineage>
</organism>
<dbReference type="PANTHER" id="PTHR28032">
    <property type="entry name" value="FI02826P"/>
    <property type="match status" value="1"/>
</dbReference>
<dbReference type="OrthoDB" id="10061064at2759"/>
<keyword evidence="3" id="KW-0813">Transport</keyword>
<gene>
    <name evidence="5" type="ORF">RHOBADRAFT_51707</name>
</gene>
<keyword evidence="3" id="KW-0963">Cytoplasm</keyword>
<reference evidence="5 6" key="1">
    <citation type="journal article" date="2015" name="Front. Microbiol.">
        <title>Genome sequence of the plant growth promoting endophytic yeast Rhodotorula graminis WP1.</title>
        <authorList>
            <person name="Firrincieli A."/>
            <person name="Otillar R."/>
            <person name="Salamov A."/>
            <person name="Schmutz J."/>
            <person name="Khan Z."/>
            <person name="Redman R.S."/>
            <person name="Fleck N.D."/>
            <person name="Lindquist E."/>
            <person name="Grigoriev I.V."/>
            <person name="Doty S.L."/>
        </authorList>
    </citation>
    <scope>NUCLEOTIDE SEQUENCE [LARGE SCALE GENOMIC DNA]</scope>
    <source>
        <strain evidence="5 6">WP1</strain>
    </source>
</reference>
<dbReference type="GO" id="GO:0070628">
    <property type="term" value="F:proteasome binding"/>
    <property type="evidence" value="ECO:0007669"/>
    <property type="project" value="TreeGrafter"/>
</dbReference>
<evidence type="ECO:0000256" key="3">
    <source>
        <dbReference type="RuleBase" id="RU368013"/>
    </source>
</evidence>
<comment type="subcellular location">
    <subcellularLocation>
        <location evidence="3">Cytoplasm</location>
    </subcellularLocation>
    <subcellularLocation>
        <location evidence="3">Nucleus</location>
    </subcellularLocation>
</comment>
<dbReference type="GO" id="GO:0005737">
    <property type="term" value="C:cytoplasm"/>
    <property type="evidence" value="ECO:0007669"/>
    <property type="project" value="UniProtKB-SubCell"/>
</dbReference>
<dbReference type="GO" id="GO:0031965">
    <property type="term" value="C:nuclear membrane"/>
    <property type="evidence" value="ECO:0007669"/>
    <property type="project" value="TreeGrafter"/>
</dbReference>
<accession>A0A194S895</accession>
<dbReference type="GO" id="GO:0031144">
    <property type="term" value="P:proteasome localization"/>
    <property type="evidence" value="ECO:0007669"/>
    <property type="project" value="UniProtKB-UniRule"/>
</dbReference>
<dbReference type="STRING" id="578459.A0A194S895"/>
<evidence type="ECO:0000256" key="4">
    <source>
        <dbReference type="SAM" id="MobiDB-lite"/>
    </source>
</evidence>
<dbReference type="Pfam" id="PF08559">
    <property type="entry name" value="Cut8"/>
    <property type="match status" value="1"/>
</dbReference>
<dbReference type="InterPro" id="IPR013868">
    <property type="entry name" value="Cut8/Sts1_fam"/>
</dbReference>
<feature type="region of interest" description="Disordered" evidence="4">
    <location>
        <begin position="84"/>
        <end position="180"/>
    </location>
</feature>